<dbReference type="EnsemblPlants" id="AUR62008954-RA">
    <property type="protein sequence ID" value="AUR62008954-RA:cds"/>
    <property type="gene ID" value="AUR62008954"/>
</dbReference>
<accession>A0A803LAR5</accession>
<feature type="domain" description="At1g61320/AtMIF1 LRR" evidence="2">
    <location>
        <begin position="146"/>
        <end position="285"/>
    </location>
</feature>
<name>A0A803LAR5_CHEQI</name>
<protein>
    <recommendedName>
        <fullName evidence="2">At1g61320/AtMIF1 LRR domain-containing protein</fullName>
    </recommendedName>
</protein>
<evidence type="ECO:0000313" key="4">
    <source>
        <dbReference type="Proteomes" id="UP000596660"/>
    </source>
</evidence>
<organism evidence="3 4">
    <name type="scientific">Chenopodium quinoa</name>
    <name type="common">Quinoa</name>
    <dbReference type="NCBI Taxonomy" id="63459"/>
    <lineage>
        <taxon>Eukaryota</taxon>
        <taxon>Viridiplantae</taxon>
        <taxon>Streptophyta</taxon>
        <taxon>Embryophyta</taxon>
        <taxon>Tracheophyta</taxon>
        <taxon>Spermatophyta</taxon>
        <taxon>Magnoliopsida</taxon>
        <taxon>eudicotyledons</taxon>
        <taxon>Gunneridae</taxon>
        <taxon>Pentapetalae</taxon>
        <taxon>Caryophyllales</taxon>
        <taxon>Chenopodiaceae</taxon>
        <taxon>Chenopodioideae</taxon>
        <taxon>Atripliceae</taxon>
        <taxon>Chenopodium</taxon>
    </lineage>
</organism>
<feature type="region of interest" description="Disordered" evidence="1">
    <location>
        <begin position="1"/>
        <end position="30"/>
    </location>
</feature>
<dbReference type="AlphaFoldDB" id="A0A803LAR5"/>
<dbReference type="PANTHER" id="PTHR34145">
    <property type="entry name" value="OS02G0105600 PROTEIN"/>
    <property type="match status" value="1"/>
</dbReference>
<reference evidence="3" key="1">
    <citation type="journal article" date="2017" name="Nature">
        <title>The genome of Chenopodium quinoa.</title>
        <authorList>
            <person name="Jarvis D.E."/>
            <person name="Ho Y.S."/>
            <person name="Lightfoot D.J."/>
            <person name="Schmoeckel S.M."/>
            <person name="Li B."/>
            <person name="Borm T.J.A."/>
            <person name="Ohyanagi H."/>
            <person name="Mineta K."/>
            <person name="Michell C.T."/>
            <person name="Saber N."/>
            <person name="Kharbatia N.M."/>
            <person name="Rupper R.R."/>
            <person name="Sharp A.R."/>
            <person name="Dally N."/>
            <person name="Boughton B.A."/>
            <person name="Woo Y.H."/>
            <person name="Gao G."/>
            <person name="Schijlen E.G.W.M."/>
            <person name="Guo X."/>
            <person name="Momin A.A."/>
            <person name="Negrao S."/>
            <person name="Al-Babili S."/>
            <person name="Gehring C."/>
            <person name="Roessner U."/>
            <person name="Jung C."/>
            <person name="Murphy K."/>
            <person name="Arold S.T."/>
            <person name="Gojobori T."/>
            <person name="van der Linden C.G."/>
            <person name="van Loo E.N."/>
            <person name="Jellen E.N."/>
            <person name="Maughan P.J."/>
            <person name="Tester M."/>
        </authorList>
    </citation>
    <scope>NUCLEOTIDE SEQUENCE [LARGE SCALE GENOMIC DNA]</scope>
    <source>
        <strain evidence="3">cv. PI 614886</strain>
    </source>
</reference>
<reference evidence="3" key="2">
    <citation type="submission" date="2021-03" db="UniProtKB">
        <authorList>
            <consortium name="EnsemblPlants"/>
        </authorList>
    </citation>
    <scope>IDENTIFICATION</scope>
</reference>
<evidence type="ECO:0000259" key="2">
    <source>
        <dbReference type="Pfam" id="PF23622"/>
    </source>
</evidence>
<dbReference type="PANTHER" id="PTHR34145:SF68">
    <property type="entry name" value="FBD DOMAIN-CONTAINING PROTEIN"/>
    <property type="match status" value="1"/>
</dbReference>
<evidence type="ECO:0000313" key="3">
    <source>
        <dbReference type="EnsemblPlants" id="AUR62008954-RA:cds"/>
    </source>
</evidence>
<dbReference type="Pfam" id="PF23622">
    <property type="entry name" value="LRR_At1g61320_AtMIF1"/>
    <property type="match status" value="1"/>
</dbReference>
<dbReference type="Gramene" id="AUR62008954-RA">
    <property type="protein sequence ID" value="AUR62008954-RA:cds"/>
    <property type="gene ID" value="AUR62008954"/>
</dbReference>
<dbReference type="InterPro" id="IPR053772">
    <property type="entry name" value="At1g61320/At1g61330-like"/>
</dbReference>
<dbReference type="InterPro" id="IPR055357">
    <property type="entry name" value="LRR_At1g61320_AtMIF1"/>
</dbReference>
<sequence>MKLGQPMQHPPGRLSTLHHPPGLTGRSVESDEELDMLSSKSVCIVKLVDVDHNDHLSVAYELVELQPHAQCEQAVQTCVLSHRWMCLWKYVPKLNFEDSRAMDRIKDSMSKDEIVDSERCCFISFVNRVLEQPLGDIDEMRIKFDLDNLCKFDIDKWLLENLCLECSEILTSVSSASLSLPLKHLNVSCCFNMQTIDISAPKLLSLTYFGDPIEFNIRNASSLLELSVGGDKLIKVAYAFEPLAIYLSQLKYLQLRMRLHNGNNLAIEHPPAFPSLKHLELYAVADFNESSWDGSL</sequence>
<evidence type="ECO:0000256" key="1">
    <source>
        <dbReference type="SAM" id="MobiDB-lite"/>
    </source>
</evidence>
<dbReference type="Proteomes" id="UP000596660">
    <property type="component" value="Unplaced"/>
</dbReference>
<proteinExistence type="predicted"/>
<dbReference type="SUPFAM" id="SSF52047">
    <property type="entry name" value="RNI-like"/>
    <property type="match status" value="1"/>
</dbReference>
<keyword evidence="4" id="KW-1185">Reference proteome</keyword>